<dbReference type="PANTHER" id="PTHR30620">
    <property type="entry name" value="PERIPLASMIC BETA-GLUCOSIDASE-RELATED"/>
    <property type="match status" value="1"/>
</dbReference>
<dbReference type="SUPFAM" id="SSF52279">
    <property type="entry name" value="Beta-D-glucan exohydrolase, C-terminal domain"/>
    <property type="match status" value="1"/>
</dbReference>
<dbReference type="InterPro" id="IPR001764">
    <property type="entry name" value="Glyco_hydro_3_N"/>
</dbReference>
<dbReference type="RefSeq" id="WP_258423897.1">
    <property type="nucleotide sequence ID" value="NZ_JANSUY010000012.1"/>
</dbReference>
<dbReference type="Pfam" id="PF00933">
    <property type="entry name" value="Glyco_hydro_3"/>
    <property type="match status" value="1"/>
</dbReference>
<protein>
    <recommendedName>
        <fullName evidence="3">beta-glucosidase</fullName>
        <ecNumber evidence="3">3.2.1.21</ecNumber>
    </recommendedName>
</protein>
<dbReference type="PRINTS" id="PR00133">
    <property type="entry name" value="GLHYDRLASE3"/>
</dbReference>
<feature type="domain" description="Glycoside hydrolase family 3 C-terminal" evidence="8">
    <location>
        <begin position="522"/>
        <end position="763"/>
    </location>
</feature>
<dbReference type="InterPro" id="IPR036881">
    <property type="entry name" value="Glyco_hydro_3_C_sf"/>
</dbReference>
<comment type="similarity">
    <text evidence="2">Belongs to the glycosyl hydrolase 3 family.</text>
</comment>
<gene>
    <name evidence="9" type="ORF">NU887_13415</name>
</gene>
<evidence type="ECO:0000256" key="1">
    <source>
        <dbReference type="ARBA" id="ARBA00000448"/>
    </source>
</evidence>
<comment type="caution">
    <text evidence="9">The sequence shown here is derived from an EMBL/GenBank/DDBJ whole genome shotgun (WGS) entry which is preliminary data.</text>
</comment>
<evidence type="ECO:0000256" key="5">
    <source>
        <dbReference type="ARBA" id="ARBA00022801"/>
    </source>
</evidence>
<dbReference type="PROSITE" id="PS51257">
    <property type="entry name" value="PROKAR_LIPOPROTEIN"/>
    <property type="match status" value="1"/>
</dbReference>
<dbReference type="EMBL" id="JANSUY010000012">
    <property type="protein sequence ID" value="MCR9016039.1"/>
    <property type="molecule type" value="Genomic_DNA"/>
</dbReference>
<dbReference type="InterPro" id="IPR036962">
    <property type="entry name" value="Glyco_hydro_3_N_sf"/>
</dbReference>
<proteinExistence type="inferred from homology"/>
<evidence type="ECO:0000313" key="10">
    <source>
        <dbReference type="Proteomes" id="UP001142175"/>
    </source>
</evidence>
<comment type="catalytic activity">
    <reaction evidence="1">
        <text>Hydrolysis of terminal, non-reducing beta-D-glucosyl residues with release of beta-D-glucose.</text>
        <dbReference type="EC" id="3.2.1.21"/>
    </reaction>
</comment>
<sequence>MKQITKKTIPMFAIAAMLMSCEKNVVEETPLDGNITILTQSKGAKLGYSKSSGVNILDEKGLKFKDLNKNGELDKYEDWRLSFKDRATDLATKLSVEQIAGLMLYSSHQAIPAAPVGFGAGTYEGKPLSESGMPSSSLSDQQKKFLTEDNLRHVLITGVESPEVAAQWNNNAQAYVEGLGFGIPTNNSSDPRHSPIASTEYNAGAGGNISMWPEALGLAATFDPALVQRFGEVASIEYRALGLTTALSPQIDLGTEPRWNRLKGTFGEDSRLSADMARGYVDGFQSSAPEYEISGGWGFQSVNAMVKHWPSGGPEEGGRDGHFAYGKFAVYPGNNFEEHLVPFTEGAFKLSGKTKSASAVMPYYTISYGQDSKNGENVANAYSEYLITDLLRGKYGYEGVVCTDWGVTGNERDNVEVFAGKPWGMETASIAERHYRVIMAGADQFGGNNDIKPVLEAYQLGVKEHGEEWMRARFEKSAVRLLRNIFQTGLIENPYLEIAHTRETVGNPAFMEEGFQAQVKSVVMLKNKENVLPIAKNSKVYIPKKFIPSTTNWWGIKSEEQWVDAVNLEIAKKYFQVTENPEEADFALVFVSNPESGTGYDPADRMNGGNGYVPISLQYGTYTAATAREQSLAAGDPVLAPQVTNRSYKNKTITASNLKDLQNIMDTKKVINGKPVITIISASNPMVFSEFEKEVQGIVLHFNVQDQAILDILSGAAEPSGLLPVQMPANMETVESQFEDVAHDMDCHVDEAGNTYDFAFGLNWKGVIKDSRTEKYKKK</sequence>
<evidence type="ECO:0000256" key="4">
    <source>
        <dbReference type="ARBA" id="ARBA00022729"/>
    </source>
</evidence>
<keyword evidence="6" id="KW-0326">Glycosidase</keyword>
<dbReference type="Proteomes" id="UP001142175">
    <property type="component" value="Unassembled WGS sequence"/>
</dbReference>
<dbReference type="AlphaFoldDB" id="A0A9X2SZ59"/>
<keyword evidence="10" id="KW-1185">Reference proteome</keyword>
<keyword evidence="4" id="KW-0732">Signal</keyword>
<organism evidence="9 10">
    <name type="scientific">Aquiflexum gelatinilyticum</name>
    <dbReference type="NCBI Taxonomy" id="2961943"/>
    <lineage>
        <taxon>Bacteria</taxon>
        <taxon>Pseudomonadati</taxon>
        <taxon>Bacteroidota</taxon>
        <taxon>Cytophagia</taxon>
        <taxon>Cytophagales</taxon>
        <taxon>Cyclobacteriaceae</taxon>
        <taxon>Aquiflexum</taxon>
    </lineage>
</organism>
<reference evidence="9" key="1">
    <citation type="submission" date="2022-08" db="EMBL/GenBank/DDBJ databases">
        <authorList>
            <person name="Zhang D."/>
        </authorList>
    </citation>
    <scope>NUCLEOTIDE SEQUENCE</scope>
    <source>
        <strain evidence="9">XJ19-11</strain>
    </source>
</reference>
<name>A0A9X2SZ59_9BACT</name>
<dbReference type="Gene3D" id="3.40.50.1700">
    <property type="entry name" value="Glycoside hydrolase family 3 C-terminal domain"/>
    <property type="match status" value="1"/>
</dbReference>
<dbReference type="InterPro" id="IPR002772">
    <property type="entry name" value="Glyco_hydro_3_C"/>
</dbReference>
<dbReference type="GO" id="GO:0009251">
    <property type="term" value="P:glucan catabolic process"/>
    <property type="evidence" value="ECO:0007669"/>
    <property type="project" value="TreeGrafter"/>
</dbReference>
<dbReference type="InterPro" id="IPR017853">
    <property type="entry name" value="GH"/>
</dbReference>
<accession>A0A9X2SZ59</accession>
<dbReference type="Pfam" id="PF01915">
    <property type="entry name" value="Glyco_hydro_3_C"/>
    <property type="match status" value="1"/>
</dbReference>
<evidence type="ECO:0000256" key="6">
    <source>
        <dbReference type="ARBA" id="ARBA00023295"/>
    </source>
</evidence>
<feature type="domain" description="Glycoside hydrolase family 3 N-terminal" evidence="7">
    <location>
        <begin position="139"/>
        <end position="413"/>
    </location>
</feature>
<dbReference type="SUPFAM" id="SSF51445">
    <property type="entry name" value="(Trans)glycosidases"/>
    <property type="match status" value="1"/>
</dbReference>
<dbReference type="Gene3D" id="3.20.20.300">
    <property type="entry name" value="Glycoside hydrolase, family 3, N-terminal domain"/>
    <property type="match status" value="1"/>
</dbReference>
<evidence type="ECO:0000259" key="7">
    <source>
        <dbReference type="Pfam" id="PF00933"/>
    </source>
</evidence>
<evidence type="ECO:0000256" key="3">
    <source>
        <dbReference type="ARBA" id="ARBA00012744"/>
    </source>
</evidence>
<dbReference type="GO" id="GO:0008422">
    <property type="term" value="F:beta-glucosidase activity"/>
    <property type="evidence" value="ECO:0007669"/>
    <property type="project" value="UniProtKB-EC"/>
</dbReference>
<evidence type="ECO:0000256" key="2">
    <source>
        <dbReference type="ARBA" id="ARBA00005336"/>
    </source>
</evidence>
<dbReference type="InterPro" id="IPR051915">
    <property type="entry name" value="Cellulose_Degrad_GH3"/>
</dbReference>
<keyword evidence="5 9" id="KW-0378">Hydrolase</keyword>
<dbReference type="EC" id="3.2.1.21" evidence="3"/>
<evidence type="ECO:0000313" key="9">
    <source>
        <dbReference type="EMBL" id="MCR9016039.1"/>
    </source>
</evidence>
<dbReference type="PANTHER" id="PTHR30620:SF16">
    <property type="entry name" value="LYSOSOMAL BETA GLUCOSIDASE"/>
    <property type="match status" value="1"/>
</dbReference>
<evidence type="ECO:0000259" key="8">
    <source>
        <dbReference type="Pfam" id="PF01915"/>
    </source>
</evidence>